<protein>
    <submittedName>
        <fullName evidence="2">Uncharacterized protein</fullName>
    </submittedName>
</protein>
<dbReference type="AlphaFoldDB" id="A0A926DQS3"/>
<evidence type="ECO:0000313" key="2">
    <source>
        <dbReference type="EMBL" id="MBC8541634.1"/>
    </source>
</evidence>
<gene>
    <name evidence="2" type="ORF">H8698_11655</name>
</gene>
<feature type="region of interest" description="Disordered" evidence="1">
    <location>
        <begin position="54"/>
        <end position="154"/>
    </location>
</feature>
<organism evidence="2 3">
    <name type="scientific">Congzhengia minquanensis</name>
    <dbReference type="NCBI Taxonomy" id="2763657"/>
    <lineage>
        <taxon>Bacteria</taxon>
        <taxon>Bacillati</taxon>
        <taxon>Bacillota</taxon>
        <taxon>Clostridia</taxon>
        <taxon>Eubacteriales</taxon>
        <taxon>Oscillospiraceae</taxon>
        <taxon>Congzhengia</taxon>
    </lineage>
</organism>
<evidence type="ECO:0000256" key="1">
    <source>
        <dbReference type="SAM" id="MobiDB-lite"/>
    </source>
</evidence>
<comment type="caution">
    <text evidence="2">The sequence shown here is derived from an EMBL/GenBank/DDBJ whole genome shotgun (WGS) entry which is preliminary data.</text>
</comment>
<sequence length="386" mass="42590">MEHTEKNVPENGMEQNEVQEEKQEVSSENLFDLVDSGKLTLEEANEFIANESAGVPQSGSFVGKRKNNGAGAFLSGRENRESGVYSDAEEANEFIASESAGDSPVPKDGKDKFLEKEDAEKITADGESAEFAQTPEETGEAQNAGAGGTEEGSAQPFRVFHTQEEYQRVFDNAWNKRYGKMMREQESKNMEYDSLLSDLGDLLGVSKEDAHRELSRRKLMLEAQQRGEEDPESYAAVKAAEAERDGYKAQLDRQAKQAQAREVVANIRRQGAEVSKHDPSFALDSAMENPEFAKIVFSLYSQMPDRAVEVAYRTIYGGAQASSGGQKEPSFTDSAKQFGAQAVRPVEGGVAGRVKAERKPPDFAKMSDKDILDIQNRVLRGEKVEF</sequence>
<feature type="compositionally biased region" description="Basic and acidic residues" evidence="1">
    <location>
        <begin position="240"/>
        <end position="254"/>
    </location>
</feature>
<reference evidence="2" key="1">
    <citation type="submission" date="2020-08" db="EMBL/GenBank/DDBJ databases">
        <title>Genome public.</title>
        <authorList>
            <person name="Liu C."/>
            <person name="Sun Q."/>
        </authorList>
    </citation>
    <scope>NUCLEOTIDE SEQUENCE</scope>
    <source>
        <strain evidence="2">H8</strain>
    </source>
</reference>
<dbReference type="Proteomes" id="UP000611762">
    <property type="component" value="Unassembled WGS sequence"/>
</dbReference>
<feature type="region of interest" description="Disordered" evidence="1">
    <location>
        <begin position="1"/>
        <end position="29"/>
    </location>
</feature>
<accession>A0A926DQS3</accession>
<feature type="region of interest" description="Disordered" evidence="1">
    <location>
        <begin position="223"/>
        <end position="254"/>
    </location>
</feature>
<dbReference type="EMBL" id="JACRSU010000005">
    <property type="protein sequence ID" value="MBC8541634.1"/>
    <property type="molecule type" value="Genomic_DNA"/>
</dbReference>
<feature type="compositionally biased region" description="Basic and acidic residues" evidence="1">
    <location>
        <begin position="105"/>
        <end position="124"/>
    </location>
</feature>
<dbReference type="RefSeq" id="WP_249313668.1">
    <property type="nucleotide sequence ID" value="NZ_JACRSU010000005.1"/>
</dbReference>
<evidence type="ECO:0000313" key="3">
    <source>
        <dbReference type="Proteomes" id="UP000611762"/>
    </source>
</evidence>
<name>A0A926DQS3_9FIRM</name>
<proteinExistence type="predicted"/>
<keyword evidence="3" id="KW-1185">Reference proteome</keyword>